<evidence type="ECO:0000256" key="1">
    <source>
        <dbReference type="SAM" id="Phobius"/>
    </source>
</evidence>
<dbReference type="AlphaFoldDB" id="G0M9A1"/>
<keyword evidence="4" id="KW-1185">Reference proteome</keyword>
<proteinExistence type="predicted"/>
<feature type="transmembrane region" description="Helical" evidence="1">
    <location>
        <begin position="40"/>
        <end position="60"/>
    </location>
</feature>
<protein>
    <submittedName>
        <fullName evidence="3">Uncharacterized protein</fullName>
    </submittedName>
</protein>
<dbReference type="EMBL" id="GL379787">
    <property type="protein sequence ID" value="EGT30786.1"/>
    <property type="molecule type" value="Genomic_DNA"/>
</dbReference>
<dbReference type="Proteomes" id="UP000008068">
    <property type="component" value="Unassembled WGS sequence"/>
</dbReference>
<name>G0M9A1_CAEBE</name>
<feature type="signal peptide" evidence="2">
    <location>
        <begin position="1"/>
        <end position="16"/>
    </location>
</feature>
<keyword evidence="1" id="KW-0472">Membrane</keyword>
<sequence length="78" mass="8010">MRSFIILAVLFAVCSAQWGYGPMMGGYGPGMMGGYGPGMMGGYGPGMMGGYGPMMGPGMYGGYGMPMYRPGLLGMLLG</sequence>
<dbReference type="InParanoid" id="G0M9A1"/>
<evidence type="ECO:0000256" key="2">
    <source>
        <dbReference type="SAM" id="SignalP"/>
    </source>
</evidence>
<organism evidence="4">
    <name type="scientific">Caenorhabditis brenneri</name>
    <name type="common">Nematode worm</name>
    <dbReference type="NCBI Taxonomy" id="135651"/>
    <lineage>
        <taxon>Eukaryota</taxon>
        <taxon>Metazoa</taxon>
        <taxon>Ecdysozoa</taxon>
        <taxon>Nematoda</taxon>
        <taxon>Chromadorea</taxon>
        <taxon>Rhabditida</taxon>
        <taxon>Rhabditina</taxon>
        <taxon>Rhabditomorpha</taxon>
        <taxon>Rhabditoidea</taxon>
        <taxon>Rhabditidae</taxon>
        <taxon>Peloderinae</taxon>
        <taxon>Caenorhabditis</taxon>
    </lineage>
</organism>
<dbReference type="HOGENOM" id="CLU_205486_0_0_1"/>
<keyword evidence="2" id="KW-0732">Signal</keyword>
<evidence type="ECO:0000313" key="4">
    <source>
        <dbReference type="Proteomes" id="UP000008068"/>
    </source>
</evidence>
<reference evidence="4" key="1">
    <citation type="submission" date="2011-07" db="EMBL/GenBank/DDBJ databases">
        <authorList>
            <consortium name="Caenorhabditis brenneri Sequencing and Analysis Consortium"/>
            <person name="Wilson R.K."/>
        </authorList>
    </citation>
    <scope>NUCLEOTIDE SEQUENCE [LARGE SCALE GENOMIC DNA]</scope>
    <source>
        <strain evidence="4">PB2801</strain>
    </source>
</reference>
<feature type="chain" id="PRO_5003403590" evidence="2">
    <location>
        <begin position="17"/>
        <end position="78"/>
    </location>
</feature>
<keyword evidence="1" id="KW-0812">Transmembrane</keyword>
<dbReference type="FunCoup" id="G0M9A1">
    <property type="interactions" value="231"/>
</dbReference>
<gene>
    <name evidence="3" type="ORF">CAEBREN_29138</name>
</gene>
<evidence type="ECO:0000313" key="3">
    <source>
        <dbReference type="EMBL" id="EGT30786.1"/>
    </source>
</evidence>
<accession>G0M9A1</accession>
<keyword evidence="1" id="KW-1133">Transmembrane helix</keyword>